<comment type="catalytic activity">
    <reaction evidence="8">
        <text>L-seryl-[protein] + UTP = O-(5'-uridylyl)-L-seryl-[protein] + diphosphate</text>
        <dbReference type="Rhea" id="RHEA:64604"/>
        <dbReference type="Rhea" id="RHEA-COMP:9863"/>
        <dbReference type="Rhea" id="RHEA-COMP:16635"/>
        <dbReference type="ChEBI" id="CHEBI:29999"/>
        <dbReference type="ChEBI" id="CHEBI:33019"/>
        <dbReference type="ChEBI" id="CHEBI:46398"/>
        <dbReference type="ChEBI" id="CHEBI:156051"/>
    </reaction>
</comment>
<dbReference type="PANTHER" id="PTHR32057">
    <property type="entry name" value="PROTEIN ADENYLYLTRANSFERASE SELO, MITOCHONDRIAL"/>
    <property type="match status" value="1"/>
</dbReference>
<keyword evidence="11" id="KW-1185">Reference proteome</keyword>
<feature type="binding site" evidence="8">
    <location>
        <position position="170"/>
    </location>
    <ligand>
        <name>ATP</name>
        <dbReference type="ChEBI" id="CHEBI:30616"/>
    </ligand>
</feature>
<evidence type="ECO:0000256" key="1">
    <source>
        <dbReference type="ARBA" id="ARBA00009747"/>
    </source>
</evidence>
<dbReference type="HAMAP" id="MF_00692">
    <property type="entry name" value="SelO"/>
    <property type="match status" value="1"/>
</dbReference>
<comment type="catalytic activity">
    <reaction evidence="8">
        <text>L-tyrosyl-[protein] + ATP = O-(5'-adenylyl)-L-tyrosyl-[protein] + diphosphate</text>
        <dbReference type="Rhea" id="RHEA:54288"/>
        <dbReference type="Rhea" id="RHEA-COMP:10136"/>
        <dbReference type="Rhea" id="RHEA-COMP:13846"/>
        <dbReference type="ChEBI" id="CHEBI:30616"/>
        <dbReference type="ChEBI" id="CHEBI:33019"/>
        <dbReference type="ChEBI" id="CHEBI:46858"/>
        <dbReference type="ChEBI" id="CHEBI:83624"/>
        <dbReference type="EC" id="2.7.7.108"/>
    </reaction>
</comment>
<proteinExistence type="inferred from homology"/>
<comment type="catalytic activity">
    <reaction evidence="8">
        <text>L-histidyl-[protein] + UTP = N(tele)-(5'-uridylyl)-L-histidyl-[protein] + diphosphate</text>
        <dbReference type="Rhea" id="RHEA:83891"/>
        <dbReference type="Rhea" id="RHEA-COMP:9745"/>
        <dbReference type="Rhea" id="RHEA-COMP:20239"/>
        <dbReference type="ChEBI" id="CHEBI:29979"/>
        <dbReference type="ChEBI" id="CHEBI:33019"/>
        <dbReference type="ChEBI" id="CHEBI:46398"/>
        <dbReference type="ChEBI" id="CHEBI:233474"/>
    </reaction>
</comment>
<organism evidence="10 11">
    <name type="scientific">Paraburkholderia kururiensis</name>
    <dbReference type="NCBI Taxonomy" id="984307"/>
    <lineage>
        <taxon>Bacteria</taxon>
        <taxon>Pseudomonadati</taxon>
        <taxon>Pseudomonadota</taxon>
        <taxon>Betaproteobacteria</taxon>
        <taxon>Burkholderiales</taxon>
        <taxon>Burkholderiaceae</taxon>
        <taxon>Paraburkholderia</taxon>
    </lineage>
</organism>
<feature type="binding site" evidence="8">
    <location>
        <position position="307"/>
    </location>
    <ligand>
        <name>Mg(2+)</name>
        <dbReference type="ChEBI" id="CHEBI:18420"/>
    </ligand>
</feature>
<evidence type="ECO:0000256" key="6">
    <source>
        <dbReference type="ARBA" id="ARBA00022840"/>
    </source>
</evidence>
<gene>
    <name evidence="8" type="primary">ydiU</name>
    <name evidence="8" type="synonym">selO</name>
    <name evidence="10" type="ORF">U0042_10835</name>
</gene>
<feature type="binding site" evidence="8">
    <location>
        <position position="158"/>
    </location>
    <ligand>
        <name>ATP</name>
        <dbReference type="ChEBI" id="CHEBI:30616"/>
    </ligand>
</feature>
<dbReference type="Proteomes" id="UP001325479">
    <property type="component" value="Chromosome"/>
</dbReference>
<evidence type="ECO:0000313" key="10">
    <source>
        <dbReference type="EMBL" id="WQD80130.1"/>
    </source>
</evidence>
<keyword evidence="5 8" id="KW-0547">Nucleotide-binding</keyword>
<feature type="binding site" evidence="8">
    <location>
        <position position="221"/>
    </location>
    <ligand>
        <name>ATP</name>
        <dbReference type="ChEBI" id="CHEBI:30616"/>
    </ligand>
</feature>
<evidence type="ECO:0000256" key="8">
    <source>
        <dbReference type="HAMAP-Rule" id="MF_00692"/>
    </source>
</evidence>
<feature type="binding site" evidence="8">
    <location>
        <position position="228"/>
    </location>
    <ligand>
        <name>ATP</name>
        <dbReference type="ChEBI" id="CHEBI:30616"/>
    </ligand>
</feature>
<dbReference type="EMBL" id="CP139965">
    <property type="protein sequence ID" value="WQD80130.1"/>
    <property type="molecule type" value="Genomic_DNA"/>
</dbReference>
<keyword evidence="8" id="KW-0464">Manganese</keyword>
<evidence type="ECO:0000256" key="2">
    <source>
        <dbReference type="ARBA" id="ARBA00022679"/>
    </source>
</evidence>
<comment type="similarity">
    <text evidence="1 8">Belongs to the SELO family.</text>
</comment>
<keyword evidence="2 8" id="KW-0808">Transferase</keyword>
<feature type="binding site" evidence="8">
    <location>
        <position position="171"/>
    </location>
    <ligand>
        <name>ATP</name>
        <dbReference type="ChEBI" id="CHEBI:30616"/>
    </ligand>
</feature>
<feature type="binding site" evidence="8">
    <location>
        <position position="307"/>
    </location>
    <ligand>
        <name>ATP</name>
        <dbReference type="ChEBI" id="CHEBI:30616"/>
    </ligand>
</feature>
<feature type="active site" description="Proton acceptor" evidence="8">
    <location>
        <position position="297"/>
    </location>
</feature>
<comment type="catalytic activity">
    <reaction evidence="8">
        <text>L-threonyl-[protein] + ATP = 3-O-(5'-adenylyl)-L-threonyl-[protein] + diphosphate</text>
        <dbReference type="Rhea" id="RHEA:54292"/>
        <dbReference type="Rhea" id="RHEA-COMP:11060"/>
        <dbReference type="Rhea" id="RHEA-COMP:13847"/>
        <dbReference type="ChEBI" id="CHEBI:30013"/>
        <dbReference type="ChEBI" id="CHEBI:30616"/>
        <dbReference type="ChEBI" id="CHEBI:33019"/>
        <dbReference type="ChEBI" id="CHEBI:138113"/>
        <dbReference type="EC" id="2.7.7.108"/>
    </reaction>
</comment>
<feature type="binding site" evidence="8">
    <location>
        <position position="139"/>
    </location>
    <ligand>
        <name>ATP</name>
        <dbReference type="ChEBI" id="CHEBI:30616"/>
    </ligand>
</feature>
<feature type="compositionally biased region" description="Low complexity" evidence="9">
    <location>
        <begin position="17"/>
        <end position="29"/>
    </location>
</feature>
<evidence type="ECO:0000256" key="7">
    <source>
        <dbReference type="ARBA" id="ARBA00022842"/>
    </source>
</evidence>
<keyword evidence="3 8" id="KW-0548">Nucleotidyltransferase</keyword>
<feature type="compositionally biased region" description="Polar residues" evidence="9">
    <location>
        <begin position="1"/>
        <end position="10"/>
    </location>
</feature>
<protein>
    <recommendedName>
        <fullName evidence="8">Protein nucleotidyltransferase YdiU</fullName>
        <ecNumber evidence="8">2.7.7.-</ecNumber>
    </recommendedName>
    <alternativeName>
        <fullName evidence="8">Protein adenylyltransferase YdiU</fullName>
        <ecNumber evidence="8">2.7.7.108</ecNumber>
    </alternativeName>
    <alternativeName>
        <fullName evidence="8">Protein uridylyltransferase YdiU</fullName>
        <ecNumber evidence="8">2.7.7.-</ecNumber>
    </alternativeName>
</protein>
<evidence type="ECO:0000256" key="5">
    <source>
        <dbReference type="ARBA" id="ARBA00022741"/>
    </source>
</evidence>
<comment type="function">
    <text evidence="8">Nucleotidyltransferase involved in the post-translational modification of proteins. It can catalyze the addition of adenosine monophosphate (AMP) or uridine monophosphate (UMP) to a protein, resulting in modifications known as AMPylation and UMPylation.</text>
</comment>
<evidence type="ECO:0000256" key="4">
    <source>
        <dbReference type="ARBA" id="ARBA00022723"/>
    </source>
</evidence>
<sequence>MSFSPGTSQAAGHGDVAATAPSADPSAAAGPVEQGASTSLLSRVTSAITTSREGAFATLGPTFMTRLPAAPLPQPYVVGFSEDTARLLGFDPAVVQDPGFAAWFSGSPTRDWPDHAMPYASVYSGHQFGVWAGQLGDGRAIGLGEVEHAGRRYELQLKGSGRTPYSRMGDGRAVLRSSIREFLCSEAMHHLGIPTTHALCVTGSDQPVRREEIETAAVVTRVSPSFVRFGHFEHFYANDRVDALRTLADHVIDRFYPHCREADDPYLALLAEAVRSTASLVAQWQAVGFCHGVMNTDNMSVLGLTIDYGPFGFMDGFDAGHICNHSDSQGRYAYRMQPQIAYWNLFCLAQALLPIIGERHDAAKRGERAVEDAQRVLEGFKEHFAPSLEQRLRDKLGLETAREGDDALANRLLEIMHANRADFTLTFRNLARLSKHRKDDVSADAPVRDLFLDRAAFDAWAADYRARLATETRDDASRAAAMNRVNPKFVLRNHLAETAIRRAKEKDFSEVERLAAVLQHPFDEQPQYESYAALPPDWAGSLEVSCSS</sequence>
<feature type="binding site" evidence="8">
    <location>
        <position position="298"/>
    </location>
    <ligand>
        <name>Mg(2+)</name>
        <dbReference type="ChEBI" id="CHEBI:18420"/>
    </ligand>
</feature>
<feature type="binding site" evidence="8">
    <location>
        <position position="136"/>
    </location>
    <ligand>
        <name>ATP</name>
        <dbReference type="ChEBI" id="CHEBI:30616"/>
    </ligand>
</feature>
<dbReference type="EC" id="2.7.7.-" evidence="8"/>
<keyword evidence="6 8" id="KW-0067">ATP-binding</keyword>
<name>A0ABZ0WRU9_9BURK</name>
<comment type="cofactor">
    <cofactor evidence="8">
        <name>Mg(2+)</name>
        <dbReference type="ChEBI" id="CHEBI:18420"/>
    </cofactor>
    <cofactor evidence="8">
        <name>Mn(2+)</name>
        <dbReference type="ChEBI" id="CHEBI:29035"/>
    </cofactor>
</comment>
<dbReference type="Pfam" id="PF02696">
    <property type="entry name" value="SelO"/>
    <property type="match status" value="1"/>
</dbReference>
<feature type="region of interest" description="Disordered" evidence="9">
    <location>
        <begin position="1"/>
        <end position="34"/>
    </location>
</feature>
<evidence type="ECO:0000256" key="3">
    <source>
        <dbReference type="ARBA" id="ARBA00022695"/>
    </source>
</evidence>
<comment type="catalytic activity">
    <reaction evidence="8">
        <text>L-seryl-[protein] + ATP = 3-O-(5'-adenylyl)-L-seryl-[protein] + diphosphate</text>
        <dbReference type="Rhea" id="RHEA:58120"/>
        <dbReference type="Rhea" id="RHEA-COMP:9863"/>
        <dbReference type="Rhea" id="RHEA-COMP:15073"/>
        <dbReference type="ChEBI" id="CHEBI:29999"/>
        <dbReference type="ChEBI" id="CHEBI:30616"/>
        <dbReference type="ChEBI" id="CHEBI:33019"/>
        <dbReference type="ChEBI" id="CHEBI:142516"/>
        <dbReference type="EC" id="2.7.7.108"/>
    </reaction>
</comment>
<dbReference type="RefSeq" id="WP_232833355.1">
    <property type="nucleotide sequence ID" value="NZ_CP139965.1"/>
</dbReference>
<feature type="binding site" evidence="8">
    <location>
        <position position="138"/>
    </location>
    <ligand>
        <name>ATP</name>
        <dbReference type="ChEBI" id="CHEBI:30616"/>
    </ligand>
</feature>
<evidence type="ECO:0000256" key="9">
    <source>
        <dbReference type="SAM" id="MobiDB-lite"/>
    </source>
</evidence>
<keyword evidence="7 8" id="KW-0460">Magnesium</keyword>
<reference evidence="10 11" key="1">
    <citation type="submission" date="2023-12" db="EMBL/GenBank/DDBJ databases">
        <title>Genome sequencing and assembly of bacterial species from a model synthetic community.</title>
        <authorList>
            <person name="Hogle S.L."/>
        </authorList>
    </citation>
    <scope>NUCLEOTIDE SEQUENCE [LARGE SCALE GENOMIC DNA]</scope>
    <source>
        <strain evidence="10 11">HAMBI 2494</strain>
    </source>
</reference>
<accession>A0ABZ0WRU9</accession>
<keyword evidence="4 8" id="KW-0479">Metal-binding</keyword>
<evidence type="ECO:0000313" key="11">
    <source>
        <dbReference type="Proteomes" id="UP001325479"/>
    </source>
</evidence>
<dbReference type="NCBIfam" id="NF000658">
    <property type="entry name" value="PRK00029.1"/>
    <property type="match status" value="1"/>
</dbReference>
<dbReference type="InterPro" id="IPR003846">
    <property type="entry name" value="SelO"/>
</dbReference>
<dbReference type="PANTHER" id="PTHR32057:SF14">
    <property type="entry name" value="PROTEIN ADENYLYLTRANSFERASE SELO, MITOCHONDRIAL"/>
    <property type="match status" value="1"/>
</dbReference>
<dbReference type="EC" id="2.7.7.108" evidence="8"/>
<comment type="catalytic activity">
    <reaction evidence="8">
        <text>L-tyrosyl-[protein] + UTP = O-(5'-uridylyl)-L-tyrosyl-[protein] + diphosphate</text>
        <dbReference type="Rhea" id="RHEA:83887"/>
        <dbReference type="Rhea" id="RHEA-COMP:10136"/>
        <dbReference type="Rhea" id="RHEA-COMP:20238"/>
        <dbReference type="ChEBI" id="CHEBI:33019"/>
        <dbReference type="ChEBI" id="CHEBI:46398"/>
        <dbReference type="ChEBI" id="CHEBI:46858"/>
        <dbReference type="ChEBI" id="CHEBI:90602"/>
    </reaction>
</comment>